<evidence type="ECO:0000256" key="2">
    <source>
        <dbReference type="ARBA" id="ARBA00005466"/>
    </source>
</evidence>
<dbReference type="InterPro" id="IPR012951">
    <property type="entry name" value="BBE"/>
</dbReference>
<dbReference type="AlphaFoldDB" id="A0AAV2FXT6"/>
<accession>A0AAV2FXT6</accession>
<dbReference type="Gene3D" id="3.40.462.20">
    <property type="match status" value="1"/>
</dbReference>
<keyword evidence="11" id="KW-1185">Reference proteome</keyword>
<evidence type="ECO:0000256" key="5">
    <source>
        <dbReference type="ARBA" id="ARBA00022827"/>
    </source>
</evidence>
<dbReference type="InterPro" id="IPR016169">
    <property type="entry name" value="FAD-bd_PCMH_sub2"/>
</dbReference>
<evidence type="ECO:0000256" key="3">
    <source>
        <dbReference type="ARBA" id="ARBA00022630"/>
    </source>
</evidence>
<dbReference type="Gene3D" id="3.30.465.10">
    <property type="match status" value="1"/>
</dbReference>
<dbReference type="InterPro" id="IPR036318">
    <property type="entry name" value="FAD-bd_PCMH-like_sf"/>
</dbReference>
<dbReference type="FunFam" id="3.30.43.10:FF:000004">
    <property type="entry name" value="Berberine bridge enzyme-like 15"/>
    <property type="match status" value="1"/>
</dbReference>
<keyword evidence="7" id="KW-0325">Glycoprotein</keyword>
<dbReference type="Gene3D" id="3.30.43.10">
    <property type="entry name" value="Uridine Diphospho-n-acetylenolpyruvylglucosamine Reductase, domain 2"/>
    <property type="match status" value="1"/>
</dbReference>
<evidence type="ECO:0000256" key="8">
    <source>
        <dbReference type="SAM" id="SignalP"/>
    </source>
</evidence>
<organism evidence="10 11">
    <name type="scientific">Linum trigynum</name>
    <dbReference type="NCBI Taxonomy" id="586398"/>
    <lineage>
        <taxon>Eukaryota</taxon>
        <taxon>Viridiplantae</taxon>
        <taxon>Streptophyta</taxon>
        <taxon>Embryophyta</taxon>
        <taxon>Tracheophyta</taxon>
        <taxon>Spermatophyta</taxon>
        <taxon>Magnoliopsida</taxon>
        <taxon>eudicotyledons</taxon>
        <taxon>Gunneridae</taxon>
        <taxon>Pentapetalae</taxon>
        <taxon>rosids</taxon>
        <taxon>fabids</taxon>
        <taxon>Malpighiales</taxon>
        <taxon>Linaceae</taxon>
        <taxon>Linum</taxon>
    </lineage>
</organism>
<keyword evidence="6" id="KW-1015">Disulfide bond</keyword>
<keyword evidence="5" id="KW-0274">FAD</keyword>
<evidence type="ECO:0000256" key="7">
    <source>
        <dbReference type="ARBA" id="ARBA00023180"/>
    </source>
</evidence>
<keyword evidence="4 8" id="KW-0732">Signal</keyword>
<feature type="signal peptide" evidence="8">
    <location>
        <begin position="1"/>
        <end position="21"/>
    </location>
</feature>
<feature type="domain" description="FAD-binding PCMH-type" evidence="9">
    <location>
        <begin position="74"/>
        <end position="251"/>
    </location>
</feature>
<dbReference type="PROSITE" id="PS51387">
    <property type="entry name" value="FAD_PCMH"/>
    <property type="match status" value="1"/>
</dbReference>
<dbReference type="Pfam" id="PF01565">
    <property type="entry name" value="FAD_binding_4"/>
    <property type="match status" value="1"/>
</dbReference>
<dbReference type="SUPFAM" id="SSF56176">
    <property type="entry name" value="FAD-binding/transporter-associated domain-like"/>
    <property type="match status" value="1"/>
</dbReference>
<evidence type="ECO:0000259" key="9">
    <source>
        <dbReference type="PROSITE" id="PS51387"/>
    </source>
</evidence>
<dbReference type="InterPro" id="IPR016166">
    <property type="entry name" value="FAD-bd_PCMH"/>
</dbReference>
<reference evidence="10 11" key="1">
    <citation type="submission" date="2024-04" db="EMBL/GenBank/DDBJ databases">
        <authorList>
            <person name="Fracassetti M."/>
        </authorList>
    </citation>
    <scope>NUCLEOTIDE SEQUENCE [LARGE SCALE GENOMIC DNA]</scope>
</reference>
<dbReference type="GO" id="GO:0016491">
    <property type="term" value="F:oxidoreductase activity"/>
    <property type="evidence" value="ECO:0007669"/>
    <property type="project" value="InterPro"/>
</dbReference>
<evidence type="ECO:0000256" key="6">
    <source>
        <dbReference type="ARBA" id="ARBA00023157"/>
    </source>
</evidence>
<dbReference type="Pfam" id="PF08031">
    <property type="entry name" value="BBE"/>
    <property type="match status" value="1"/>
</dbReference>
<dbReference type="EMBL" id="OZ034820">
    <property type="protein sequence ID" value="CAL1402759.1"/>
    <property type="molecule type" value="Genomic_DNA"/>
</dbReference>
<evidence type="ECO:0000256" key="1">
    <source>
        <dbReference type="ARBA" id="ARBA00001974"/>
    </source>
</evidence>
<dbReference type="GO" id="GO:0071949">
    <property type="term" value="F:FAD binding"/>
    <property type="evidence" value="ECO:0007669"/>
    <property type="project" value="InterPro"/>
</dbReference>
<comment type="cofactor">
    <cofactor evidence="1">
        <name>FAD</name>
        <dbReference type="ChEBI" id="CHEBI:57692"/>
    </cofactor>
</comment>
<dbReference type="InterPro" id="IPR006094">
    <property type="entry name" value="Oxid_FAD_bind_N"/>
</dbReference>
<proteinExistence type="inferred from homology"/>
<comment type="similarity">
    <text evidence="2">Belongs to the oxygen-dependent FAD-linked oxidoreductase family.</text>
</comment>
<dbReference type="GO" id="GO:1901696">
    <property type="term" value="P:cannabinoid biosynthetic process"/>
    <property type="evidence" value="ECO:0007669"/>
    <property type="project" value="UniProtKB-ARBA"/>
</dbReference>
<sequence>MLPPLLLLLLLLLLQLPHSWSSPPFKTSQDFTQCLLSQNSTVATHTNLIYTPASPKYSLVLQSTIRDARFNTTLAPKPSVIVTPTSLSQIQASVHCCREHGLQLRVRSGGHDYEGLSYTSPYPNYPFVVVDLVNFRNISVDVPEKTAWVQSGAILGELYHRIGEASPNLAFPAGSCHTVGVGGHFSGGGFGFLMRKFGLAADNVLDAVLIDSKGSVLDRASMGEDMFWAIRGGGGNSFGIVLAWKVILVSVPSPVTVFRVNKTLEQNALEIVHRWQSVANKLPKELMIELAVTTTNSSTTTTTIRATFNALFQGRSNSLVSLMQSRFPDLGLRKEDCQEMSWLQAMVFHAGFPSNSSVDVLLDRTISPLVGSFKYKSKSDYVQDAVPKAALLKIWGKLFETDVGGGIILMAPFGGRMDEISDSSIPFPHRAGNLYQVQYLSYWINDGEEEAQKHIGWIRELYNFTAPYVSKNPRSAYVNYRDLDIGSNGGDQLRTSYGMAKAWGDKYFGKNFDELVRVKTRVDPHNVFRNEQSIPPNV</sequence>
<evidence type="ECO:0000313" key="11">
    <source>
        <dbReference type="Proteomes" id="UP001497516"/>
    </source>
</evidence>
<keyword evidence="3" id="KW-0285">Flavoprotein</keyword>
<protein>
    <recommendedName>
        <fullName evidence="9">FAD-binding PCMH-type domain-containing protein</fullName>
    </recommendedName>
</protein>
<dbReference type="PANTHER" id="PTHR32448">
    <property type="entry name" value="OS08G0158400 PROTEIN"/>
    <property type="match status" value="1"/>
</dbReference>
<evidence type="ECO:0000313" key="10">
    <source>
        <dbReference type="EMBL" id="CAL1402759.1"/>
    </source>
</evidence>
<evidence type="ECO:0000256" key="4">
    <source>
        <dbReference type="ARBA" id="ARBA00022729"/>
    </source>
</evidence>
<name>A0AAV2FXT6_9ROSI</name>
<dbReference type="Proteomes" id="UP001497516">
    <property type="component" value="Chromosome 7"/>
</dbReference>
<gene>
    <name evidence="10" type="ORF">LTRI10_LOCUS42736</name>
</gene>
<dbReference type="InterPro" id="IPR016167">
    <property type="entry name" value="FAD-bd_PCMH_sub1"/>
</dbReference>
<feature type="chain" id="PRO_5043427267" description="FAD-binding PCMH-type domain-containing protein" evidence="8">
    <location>
        <begin position="22"/>
        <end position="538"/>
    </location>
</feature>